<accession>A0A8H3R663</accession>
<sequence>MYYCKLSFICIFEFFSSLEFEHIELFFSTWEFDVWDYFFFRQPALHLNSEKEITTIIMPLQVSLDLFGRVGFLDFGNRLLSDSMLIFL</sequence>
<protein>
    <submittedName>
        <fullName evidence="1">Uncharacterized protein</fullName>
    </submittedName>
</protein>
<evidence type="ECO:0000313" key="2">
    <source>
        <dbReference type="Proteomes" id="UP000615446"/>
    </source>
</evidence>
<dbReference type="AlphaFoldDB" id="A0A8H3R663"/>
<comment type="caution">
    <text evidence="1">The sequence shown here is derived from an EMBL/GenBank/DDBJ whole genome shotgun (WGS) entry which is preliminary data.</text>
</comment>
<name>A0A8H3R663_9GLOM</name>
<dbReference type="Proteomes" id="UP000615446">
    <property type="component" value="Unassembled WGS sequence"/>
</dbReference>
<gene>
    <name evidence="1" type="ORF">RCL2_003117600</name>
</gene>
<organism evidence="1 2">
    <name type="scientific">Rhizophagus clarus</name>
    <dbReference type="NCBI Taxonomy" id="94130"/>
    <lineage>
        <taxon>Eukaryota</taxon>
        <taxon>Fungi</taxon>
        <taxon>Fungi incertae sedis</taxon>
        <taxon>Mucoromycota</taxon>
        <taxon>Glomeromycotina</taxon>
        <taxon>Glomeromycetes</taxon>
        <taxon>Glomerales</taxon>
        <taxon>Glomeraceae</taxon>
        <taxon>Rhizophagus</taxon>
    </lineage>
</organism>
<dbReference type="EMBL" id="BLAL01000357">
    <property type="protein sequence ID" value="GET04884.1"/>
    <property type="molecule type" value="Genomic_DNA"/>
</dbReference>
<evidence type="ECO:0000313" key="1">
    <source>
        <dbReference type="EMBL" id="GET04884.1"/>
    </source>
</evidence>
<reference evidence="1" key="1">
    <citation type="submission" date="2019-10" db="EMBL/GenBank/DDBJ databases">
        <title>Conservation and host-specific expression of non-tandemly repeated heterogenous ribosome RNA gene in arbuscular mycorrhizal fungi.</title>
        <authorList>
            <person name="Maeda T."/>
            <person name="Kobayashi Y."/>
            <person name="Nakagawa T."/>
            <person name="Ezawa T."/>
            <person name="Yamaguchi K."/>
            <person name="Bino T."/>
            <person name="Nishimoto Y."/>
            <person name="Shigenobu S."/>
            <person name="Kawaguchi M."/>
        </authorList>
    </citation>
    <scope>NUCLEOTIDE SEQUENCE</scope>
    <source>
        <strain evidence="1">HR1</strain>
    </source>
</reference>
<proteinExistence type="predicted"/>